<dbReference type="Gene3D" id="4.10.240.10">
    <property type="entry name" value="Zn(2)-C6 fungal-type DNA-binding domain"/>
    <property type="match status" value="1"/>
</dbReference>
<dbReference type="InterPro" id="IPR051089">
    <property type="entry name" value="prtT"/>
</dbReference>
<evidence type="ECO:0000259" key="8">
    <source>
        <dbReference type="PROSITE" id="PS50048"/>
    </source>
</evidence>
<sequence length="688" mass="77385">MATPRRKACVECRQQKIRCDVEQHKVPHDPCGRCKKMGLECRILPTSTRNLRQTKAEMRRELEELRWNMRSGQAPGSDLGYPGSTASPNVDMQGYSPHEHGSGTYSNPSIKTDGSVSPSFESRPPTRKGSDNRITLPRAIDGYLLDGKKIDDCFTLFFNQYHPLFPVLDPSLGPNEFYELSPFLFWSIIVTGSRRYSEDRMVLEKTSQHIVPLAFASMARRAAQIPVIEGLLILCIWRIPTNSMYKDMAHLMCGAAVHLSTQIGLHIAGVGQDFVREPLKKDQDQKITRARLWLCCVIQSIRTNIADGLPPTAESLLDCDERDRDNMVPYLPADLQFLHKTYIITLRAVVALSKTNLQSINCDVRVLRSLISVFDQQMVSLSQSAPKEIDALQLNCARIHILAFHFFAHPTNPGPDAEALSRLYSLCINVIQGAVTLVQQSYFSFAMDRSITLAGFVILKLVRSSIAGHLDLVAGEKAFFQAVHFLTSVSLQPGDIYVRTAHIMKDLWSSNKVFRRKNGQVESLGLRLRTRLGMSVSYDMFWYWREEFGNMQNPYNNGDETIAPSHDPTRPNSPREQHHQIANVRLMTEPAHSQIQPQQIQAVHMNPQIPITKFDPSLVQMQPDPAVMSFDTWDGSDYNGPPMMDQFPDYDWAASFDFSNAEFPAMPAGAIGGPMIPGNMGNMGYTFG</sequence>
<feature type="region of interest" description="Disordered" evidence="7">
    <location>
        <begin position="67"/>
        <end position="133"/>
    </location>
</feature>
<dbReference type="Proteomes" id="UP000799424">
    <property type="component" value="Unassembled WGS sequence"/>
</dbReference>
<dbReference type="PANTHER" id="PTHR31845">
    <property type="entry name" value="FINGER DOMAIN PROTEIN, PUTATIVE-RELATED"/>
    <property type="match status" value="1"/>
</dbReference>
<proteinExistence type="predicted"/>
<dbReference type="GO" id="GO:0000981">
    <property type="term" value="F:DNA-binding transcription factor activity, RNA polymerase II-specific"/>
    <property type="evidence" value="ECO:0007669"/>
    <property type="project" value="InterPro"/>
</dbReference>
<dbReference type="AlphaFoldDB" id="A0A6A6ZN32"/>
<name>A0A6A6ZN32_9PLEO</name>
<dbReference type="InterPro" id="IPR036864">
    <property type="entry name" value="Zn2-C6_fun-type_DNA-bd_sf"/>
</dbReference>
<keyword evidence="3" id="KW-0805">Transcription regulation</keyword>
<evidence type="ECO:0000256" key="3">
    <source>
        <dbReference type="ARBA" id="ARBA00023015"/>
    </source>
</evidence>
<dbReference type="GO" id="GO:0000976">
    <property type="term" value="F:transcription cis-regulatory region binding"/>
    <property type="evidence" value="ECO:0007669"/>
    <property type="project" value="TreeGrafter"/>
</dbReference>
<keyword evidence="2" id="KW-0479">Metal-binding</keyword>
<dbReference type="GO" id="GO:0005634">
    <property type="term" value="C:nucleus"/>
    <property type="evidence" value="ECO:0007669"/>
    <property type="project" value="UniProtKB-SubCell"/>
</dbReference>
<dbReference type="InterPro" id="IPR001138">
    <property type="entry name" value="Zn2Cys6_DnaBD"/>
</dbReference>
<evidence type="ECO:0000313" key="9">
    <source>
        <dbReference type="EMBL" id="KAF2822193.1"/>
    </source>
</evidence>
<gene>
    <name evidence="9" type="ORF">CC86DRAFT_385890</name>
</gene>
<dbReference type="PROSITE" id="PS00463">
    <property type="entry name" value="ZN2_CY6_FUNGAL_1"/>
    <property type="match status" value="1"/>
</dbReference>
<feature type="compositionally biased region" description="Polar residues" evidence="7">
    <location>
        <begin position="103"/>
        <end position="120"/>
    </location>
</feature>
<dbReference type="Pfam" id="PF00172">
    <property type="entry name" value="Zn_clus"/>
    <property type="match status" value="1"/>
</dbReference>
<feature type="domain" description="Zn(2)-C6 fungal-type" evidence="8">
    <location>
        <begin position="8"/>
        <end position="43"/>
    </location>
</feature>
<dbReference type="SUPFAM" id="SSF57701">
    <property type="entry name" value="Zn2/Cys6 DNA-binding domain"/>
    <property type="match status" value="1"/>
</dbReference>
<keyword evidence="10" id="KW-1185">Reference proteome</keyword>
<dbReference type="PROSITE" id="PS50048">
    <property type="entry name" value="ZN2_CY6_FUNGAL_2"/>
    <property type="match status" value="1"/>
</dbReference>
<evidence type="ECO:0000313" key="10">
    <source>
        <dbReference type="Proteomes" id="UP000799424"/>
    </source>
</evidence>
<evidence type="ECO:0000256" key="4">
    <source>
        <dbReference type="ARBA" id="ARBA00023125"/>
    </source>
</evidence>
<reference evidence="9" key="1">
    <citation type="journal article" date="2020" name="Stud. Mycol.">
        <title>101 Dothideomycetes genomes: a test case for predicting lifestyles and emergence of pathogens.</title>
        <authorList>
            <person name="Haridas S."/>
            <person name="Albert R."/>
            <person name="Binder M."/>
            <person name="Bloem J."/>
            <person name="Labutti K."/>
            <person name="Salamov A."/>
            <person name="Andreopoulos B."/>
            <person name="Baker S."/>
            <person name="Barry K."/>
            <person name="Bills G."/>
            <person name="Bluhm B."/>
            <person name="Cannon C."/>
            <person name="Castanera R."/>
            <person name="Culley D."/>
            <person name="Daum C."/>
            <person name="Ezra D."/>
            <person name="Gonzalez J."/>
            <person name="Henrissat B."/>
            <person name="Kuo A."/>
            <person name="Liang C."/>
            <person name="Lipzen A."/>
            <person name="Lutzoni F."/>
            <person name="Magnuson J."/>
            <person name="Mondo S."/>
            <person name="Nolan M."/>
            <person name="Ohm R."/>
            <person name="Pangilinan J."/>
            <person name="Park H.-J."/>
            <person name="Ramirez L."/>
            <person name="Alfaro M."/>
            <person name="Sun H."/>
            <person name="Tritt A."/>
            <person name="Yoshinaga Y."/>
            <person name="Zwiers L.-H."/>
            <person name="Turgeon B."/>
            <person name="Goodwin S."/>
            <person name="Spatafora J."/>
            <person name="Crous P."/>
            <person name="Grigoriev I."/>
        </authorList>
    </citation>
    <scope>NUCLEOTIDE SEQUENCE</scope>
    <source>
        <strain evidence="9">CBS 113818</strain>
    </source>
</reference>
<organism evidence="9 10">
    <name type="scientific">Ophiobolus disseminans</name>
    <dbReference type="NCBI Taxonomy" id="1469910"/>
    <lineage>
        <taxon>Eukaryota</taxon>
        <taxon>Fungi</taxon>
        <taxon>Dikarya</taxon>
        <taxon>Ascomycota</taxon>
        <taxon>Pezizomycotina</taxon>
        <taxon>Dothideomycetes</taxon>
        <taxon>Pleosporomycetidae</taxon>
        <taxon>Pleosporales</taxon>
        <taxon>Pleosporineae</taxon>
        <taxon>Phaeosphaeriaceae</taxon>
        <taxon>Ophiobolus</taxon>
    </lineage>
</organism>
<dbReference type="SMART" id="SM00066">
    <property type="entry name" value="GAL4"/>
    <property type="match status" value="1"/>
</dbReference>
<dbReference type="Pfam" id="PF04082">
    <property type="entry name" value="Fungal_trans"/>
    <property type="match status" value="1"/>
</dbReference>
<dbReference type="PANTHER" id="PTHR31845:SF21">
    <property type="entry name" value="REGULATORY PROTEIN LEU3"/>
    <property type="match status" value="1"/>
</dbReference>
<feature type="compositionally biased region" description="Basic and acidic residues" evidence="7">
    <location>
        <begin position="567"/>
        <end position="577"/>
    </location>
</feature>
<dbReference type="EMBL" id="MU006235">
    <property type="protein sequence ID" value="KAF2822193.1"/>
    <property type="molecule type" value="Genomic_DNA"/>
</dbReference>
<evidence type="ECO:0000256" key="1">
    <source>
        <dbReference type="ARBA" id="ARBA00004123"/>
    </source>
</evidence>
<keyword evidence="4" id="KW-0238">DNA-binding</keyword>
<protein>
    <submittedName>
        <fullName evidence="9">C6 zinc finger domain-containing protein</fullName>
    </submittedName>
</protein>
<evidence type="ECO:0000256" key="6">
    <source>
        <dbReference type="ARBA" id="ARBA00023242"/>
    </source>
</evidence>
<keyword evidence="5" id="KW-0804">Transcription</keyword>
<dbReference type="CDD" id="cd00067">
    <property type="entry name" value="GAL4"/>
    <property type="match status" value="1"/>
</dbReference>
<accession>A0A6A6ZN32</accession>
<keyword evidence="6" id="KW-0539">Nucleus</keyword>
<dbReference type="CDD" id="cd12148">
    <property type="entry name" value="fungal_TF_MHR"/>
    <property type="match status" value="1"/>
</dbReference>
<dbReference type="GO" id="GO:0008270">
    <property type="term" value="F:zinc ion binding"/>
    <property type="evidence" value="ECO:0007669"/>
    <property type="project" value="InterPro"/>
</dbReference>
<comment type="subcellular location">
    <subcellularLocation>
        <location evidence="1">Nucleus</location>
    </subcellularLocation>
</comment>
<dbReference type="InterPro" id="IPR007219">
    <property type="entry name" value="XnlR_reg_dom"/>
</dbReference>
<feature type="region of interest" description="Disordered" evidence="7">
    <location>
        <begin position="556"/>
        <end position="577"/>
    </location>
</feature>
<evidence type="ECO:0000256" key="7">
    <source>
        <dbReference type="SAM" id="MobiDB-lite"/>
    </source>
</evidence>
<evidence type="ECO:0000256" key="5">
    <source>
        <dbReference type="ARBA" id="ARBA00023163"/>
    </source>
</evidence>
<evidence type="ECO:0000256" key="2">
    <source>
        <dbReference type="ARBA" id="ARBA00022723"/>
    </source>
</evidence>
<dbReference type="GO" id="GO:0006351">
    <property type="term" value="P:DNA-templated transcription"/>
    <property type="evidence" value="ECO:0007669"/>
    <property type="project" value="InterPro"/>
</dbReference>
<dbReference type="OrthoDB" id="3163292at2759"/>